<evidence type="ECO:0000313" key="1">
    <source>
        <dbReference type="EMBL" id="OIQ75380.1"/>
    </source>
</evidence>
<protein>
    <submittedName>
        <fullName evidence="1">Uncharacterized protein</fullName>
    </submittedName>
</protein>
<dbReference type="EMBL" id="MLJW01002184">
    <property type="protein sequence ID" value="OIQ75380.1"/>
    <property type="molecule type" value="Genomic_DNA"/>
</dbReference>
<dbReference type="AlphaFoldDB" id="A0A1J5Q659"/>
<sequence>MRRQPVTFSPAEGGRSLRRSEITNRCLHYVAELELRVNEVIADIEIAVMLQREAVTTGFGEDADCRRQAVPKTNLSLKELNEDPAQVLAIPGIKNVAEELAVSTWGNTPVGHHIPGTSINLRHGGERAACVVPLDNGNELQVRCAKRTQETIDILPLADIRAMHCAKNVVFNAGAAKGFEPLPHRVESRSPGSVAAIAVVDLPRPVDADAEQKVLARKEGRPVVVEQGSVGLKRIFDLHSVGLVFPLQIHNMLEECKPEHSRLAALPNEEHCALASPDACIDQVPHVTLQHGLGHAELLFVRVEFVLLQIVAISAIQVAAWAHRLCHYGKRGRRVHTVLSLK</sequence>
<proteinExistence type="predicted"/>
<accession>A0A1J5Q659</accession>
<comment type="caution">
    <text evidence="1">The sequence shown here is derived from an EMBL/GenBank/DDBJ whole genome shotgun (WGS) entry which is preliminary data.</text>
</comment>
<organism evidence="1">
    <name type="scientific">mine drainage metagenome</name>
    <dbReference type="NCBI Taxonomy" id="410659"/>
    <lineage>
        <taxon>unclassified sequences</taxon>
        <taxon>metagenomes</taxon>
        <taxon>ecological metagenomes</taxon>
    </lineage>
</organism>
<reference evidence="1" key="1">
    <citation type="submission" date="2016-10" db="EMBL/GenBank/DDBJ databases">
        <title>Sequence of Gallionella enrichment culture.</title>
        <authorList>
            <person name="Poehlein A."/>
            <person name="Muehling M."/>
            <person name="Daniel R."/>
        </authorList>
    </citation>
    <scope>NUCLEOTIDE SEQUENCE</scope>
</reference>
<name>A0A1J5Q659_9ZZZZ</name>
<gene>
    <name evidence="1" type="ORF">GALL_429550</name>
</gene>